<feature type="transmembrane region" description="Helical" evidence="6">
    <location>
        <begin position="194"/>
        <end position="214"/>
    </location>
</feature>
<feature type="domain" description="Major facilitator superfamily (MFS) profile" evidence="7">
    <location>
        <begin position="9"/>
        <end position="456"/>
    </location>
</feature>
<reference evidence="8" key="1">
    <citation type="submission" date="2019-11" db="EMBL/GenBank/DDBJ databases">
        <authorList>
            <person name="Feng L."/>
        </authorList>
    </citation>
    <scope>NUCLEOTIDE SEQUENCE</scope>
    <source>
        <strain evidence="8">VrattiLFYP33</strain>
    </source>
</reference>
<evidence type="ECO:0000256" key="1">
    <source>
        <dbReference type="ARBA" id="ARBA00004651"/>
    </source>
</evidence>
<feature type="transmembrane region" description="Helical" evidence="6">
    <location>
        <begin position="9"/>
        <end position="27"/>
    </location>
</feature>
<feature type="transmembrane region" description="Helical" evidence="6">
    <location>
        <begin position="351"/>
        <end position="370"/>
    </location>
</feature>
<dbReference type="InterPro" id="IPR020846">
    <property type="entry name" value="MFS_dom"/>
</dbReference>
<feature type="transmembrane region" description="Helical" evidence="6">
    <location>
        <begin position="75"/>
        <end position="93"/>
    </location>
</feature>
<evidence type="ECO:0000259" key="7">
    <source>
        <dbReference type="PROSITE" id="PS50850"/>
    </source>
</evidence>
<keyword evidence="2" id="KW-0813">Transport</keyword>
<keyword evidence="5 6" id="KW-0472">Membrane</keyword>
<dbReference type="InterPro" id="IPR011701">
    <property type="entry name" value="MFS"/>
</dbReference>
<evidence type="ECO:0000256" key="4">
    <source>
        <dbReference type="ARBA" id="ARBA00022989"/>
    </source>
</evidence>
<evidence type="ECO:0000256" key="3">
    <source>
        <dbReference type="ARBA" id="ARBA00022692"/>
    </source>
</evidence>
<dbReference type="GO" id="GO:0005886">
    <property type="term" value="C:plasma membrane"/>
    <property type="evidence" value="ECO:0007669"/>
    <property type="project" value="UniProtKB-SubCell"/>
</dbReference>
<dbReference type="Gene3D" id="1.20.1720.10">
    <property type="entry name" value="Multidrug resistance protein D"/>
    <property type="match status" value="1"/>
</dbReference>
<dbReference type="RefSeq" id="WP_156704864.1">
    <property type="nucleotide sequence ID" value="NZ_CACRUX010000050.1"/>
</dbReference>
<sequence>MAVNRSNQILIIVMIASFLTPFCGSSLNMSLPDIGREFHAGTSELSWVIETFLLTCAIFTVPMGQLGNRIGKKKVFLIGTILFTLSSLVIHFAPTIHWLMVLRGLQGIAAAMLFSTGTAIIALVFPPERRGWAMGMNVAVVYIGLAVGPVIGGFLNYRFGWQSIFYFIAFLGMIATIMTILFMKEDWVNKEQGYMNPVSILLYAASLVMGLYGLSEIVKLPVAKYIFGAGIVTTIIYIWHEARAAKPLLPVRIFLENKTFAFSNLASMLNYSATFAIGFLLSLYLQMIMGYDSETAGWFLLVQSIVMAALSPVMGSLSDRYGSAVLASTGMGVIAVGLLVMWTAMNLSSTALIITALIIVGVGFAMFSAPNNNAIMGSVPPAYFGMASSVISTVRLLGQVLSMAIVASILARNTGAAGTAIANVDKAVLLANIQYSLMVFMAFCVVGIIPSMIRNK</sequence>
<keyword evidence="3 6" id="KW-0812">Transmembrane</keyword>
<dbReference type="PRINTS" id="PR01036">
    <property type="entry name" value="TCRTETB"/>
</dbReference>
<feature type="transmembrane region" description="Helical" evidence="6">
    <location>
        <begin position="137"/>
        <end position="157"/>
    </location>
</feature>
<feature type="transmembrane region" description="Helical" evidence="6">
    <location>
        <begin position="163"/>
        <end position="182"/>
    </location>
</feature>
<dbReference type="PROSITE" id="PS50850">
    <property type="entry name" value="MFS"/>
    <property type="match status" value="1"/>
</dbReference>
<dbReference type="PANTHER" id="PTHR42718">
    <property type="entry name" value="MAJOR FACILITATOR SUPERFAMILY MULTIDRUG TRANSPORTER MFSC"/>
    <property type="match status" value="1"/>
</dbReference>
<dbReference type="CDD" id="cd17321">
    <property type="entry name" value="MFS_MMR_MDR_like"/>
    <property type="match status" value="1"/>
</dbReference>
<feature type="transmembrane region" description="Helical" evidence="6">
    <location>
        <begin position="220"/>
        <end position="239"/>
    </location>
</feature>
<evidence type="ECO:0000256" key="2">
    <source>
        <dbReference type="ARBA" id="ARBA00022448"/>
    </source>
</evidence>
<protein>
    <submittedName>
        <fullName evidence="8">Antiseptic resistance protein</fullName>
    </submittedName>
</protein>
<keyword evidence="4 6" id="KW-1133">Transmembrane helix</keyword>
<feature type="transmembrane region" description="Helical" evidence="6">
    <location>
        <begin position="47"/>
        <end position="63"/>
    </location>
</feature>
<feature type="transmembrane region" description="Helical" evidence="6">
    <location>
        <begin position="382"/>
        <end position="411"/>
    </location>
</feature>
<dbReference type="SUPFAM" id="SSF103473">
    <property type="entry name" value="MFS general substrate transporter"/>
    <property type="match status" value="1"/>
</dbReference>
<organism evidence="8">
    <name type="scientific">Veillonella ratti</name>
    <dbReference type="NCBI Taxonomy" id="103892"/>
    <lineage>
        <taxon>Bacteria</taxon>
        <taxon>Bacillati</taxon>
        <taxon>Bacillota</taxon>
        <taxon>Negativicutes</taxon>
        <taxon>Veillonellales</taxon>
        <taxon>Veillonellaceae</taxon>
        <taxon>Veillonella</taxon>
    </lineage>
</organism>
<feature type="transmembrane region" description="Helical" evidence="6">
    <location>
        <begin position="260"/>
        <end position="284"/>
    </location>
</feature>
<proteinExistence type="predicted"/>
<gene>
    <name evidence="8" type="primary">qacA_1</name>
    <name evidence="8" type="ORF">VRLFYP33_00162</name>
</gene>
<feature type="transmembrane region" description="Helical" evidence="6">
    <location>
        <begin position="324"/>
        <end position="345"/>
    </location>
</feature>
<dbReference type="Gene3D" id="1.20.1250.20">
    <property type="entry name" value="MFS general substrate transporter like domains"/>
    <property type="match status" value="1"/>
</dbReference>
<dbReference type="GO" id="GO:0022857">
    <property type="term" value="F:transmembrane transporter activity"/>
    <property type="evidence" value="ECO:0007669"/>
    <property type="project" value="InterPro"/>
</dbReference>
<dbReference type="EMBL" id="CACRUX010000050">
    <property type="protein sequence ID" value="VYU13695.1"/>
    <property type="molecule type" value="Genomic_DNA"/>
</dbReference>
<dbReference type="AlphaFoldDB" id="A0A6N3CCM0"/>
<evidence type="ECO:0000313" key="8">
    <source>
        <dbReference type="EMBL" id="VYU13695.1"/>
    </source>
</evidence>
<dbReference type="PANTHER" id="PTHR42718:SF9">
    <property type="entry name" value="MAJOR FACILITATOR SUPERFAMILY MULTIDRUG TRANSPORTER MFSC"/>
    <property type="match status" value="1"/>
</dbReference>
<feature type="transmembrane region" description="Helical" evidence="6">
    <location>
        <begin position="105"/>
        <end position="125"/>
    </location>
</feature>
<name>A0A6N3CCM0_9FIRM</name>
<evidence type="ECO:0000256" key="6">
    <source>
        <dbReference type="SAM" id="Phobius"/>
    </source>
</evidence>
<accession>A0A6N3CCM0</accession>
<dbReference type="InterPro" id="IPR036259">
    <property type="entry name" value="MFS_trans_sf"/>
</dbReference>
<evidence type="ECO:0000256" key="5">
    <source>
        <dbReference type="ARBA" id="ARBA00023136"/>
    </source>
</evidence>
<feature type="transmembrane region" description="Helical" evidence="6">
    <location>
        <begin position="431"/>
        <end position="453"/>
    </location>
</feature>
<feature type="transmembrane region" description="Helical" evidence="6">
    <location>
        <begin position="296"/>
        <end position="317"/>
    </location>
</feature>
<comment type="subcellular location">
    <subcellularLocation>
        <location evidence="1">Cell membrane</location>
        <topology evidence="1">Multi-pass membrane protein</topology>
    </subcellularLocation>
</comment>
<dbReference type="Pfam" id="PF07690">
    <property type="entry name" value="MFS_1"/>
    <property type="match status" value="1"/>
</dbReference>